<keyword evidence="3" id="KW-1185">Reference proteome</keyword>
<gene>
    <name evidence="2" type="ORF">BJ875DRAFT_260679</name>
</gene>
<accession>A0A9P7YKW6</accession>
<feature type="region of interest" description="Disordered" evidence="1">
    <location>
        <begin position="1"/>
        <end position="32"/>
    </location>
</feature>
<dbReference type="AlphaFoldDB" id="A0A9P7YKW6"/>
<evidence type="ECO:0000256" key="1">
    <source>
        <dbReference type="SAM" id="MobiDB-lite"/>
    </source>
</evidence>
<feature type="region of interest" description="Disordered" evidence="1">
    <location>
        <begin position="112"/>
        <end position="133"/>
    </location>
</feature>
<organism evidence="2 3">
    <name type="scientific">Amylocarpus encephaloides</name>
    <dbReference type="NCBI Taxonomy" id="45428"/>
    <lineage>
        <taxon>Eukaryota</taxon>
        <taxon>Fungi</taxon>
        <taxon>Dikarya</taxon>
        <taxon>Ascomycota</taxon>
        <taxon>Pezizomycotina</taxon>
        <taxon>Leotiomycetes</taxon>
        <taxon>Helotiales</taxon>
        <taxon>Helotiales incertae sedis</taxon>
        <taxon>Amylocarpus</taxon>
    </lineage>
</organism>
<dbReference type="Proteomes" id="UP000824998">
    <property type="component" value="Unassembled WGS sequence"/>
</dbReference>
<comment type="caution">
    <text evidence="2">The sequence shown here is derived from an EMBL/GenBank/DDBJ whole genome shotgun (WGS) entry which is preliminary data.</text>
</comment>
<feature type="compositionally biased region" description="Polar residues" evidence="1">
    <location>
        <begin position="124"/>
        <end position="133"/>
    </location>
</feature>
<proteinExistence type="predicted"/>
<reference evidence="2" key="1">
    <citation type="journal article" date="2021" name="IMA Fungus">
        <title>Genomic characterization of three marine fungi, including Emericellopsis atlantica sp. nov. with signatures of a generalist lifestyle and marine biomass degradation.</title>
        <authorList>
            <person name="Hagestad O.C."/>
            <person name="Hou L."/>
            <person name="Andersen J.H."/>
            <person name="Hansen E.H."/>
            <person name="Altermark B."/>
            <person name="Li C."/>
            <person name="Kuhnert E."/>
            <person name="Cox R.J."/>
            <person name="Crous P.W."/>
            <person name="Spatafora J.W."/>
            <person name="Lail K."/>
            <person name="Amirebrahimi M."/>
            <person name="Lipzen A."/>
            <person name="Pangilinan J."/>
            <person name="Andreopoulos W."/>
            <person name="Hayes R.D."/>
            <person name="Ng V."/>
            <person name="Grigoriev I.V."/>
            <person name="Jackson S.A."/>
            <person name="Sutton T.D.S."/>
            <person name="Dobson A.D.W."/>
            <person name="Rama T."/>
        </authorList>
    </citation>
    <scope>NUCLEOTIDE SEQUENCE</scope>
    <source>
        <strain evidence="2">TRa018bII</strain>
    </source>
</reference>
<name>A0A9P7YKW6_9HELO</name>
<protein>
    <submittedName>
        <fullName evidence="2">Uncharacterized protein</fullName>
    </submittedName>
</protein>
<evidence type="ECO:0000313" key="2">
    <source>
        <dbReference type="EMBL" id="KAG9235714.1"/>
    </source>
</evidence>
<dbReference type="EMBL" id="MU251424">
    <property type="protein sequence ID" value="KAG9235714.1"/>
    <property type="molecule type" value="Genomic_DNA"/>
</dbReference>
<dbReference type="OrthoDB" id="4958164at2759"/>
<evidence type="ECO:0000313" key="3">
    <source>
        <dbReference type="Proteomes" id="UP000824998"/>
    </source>
</evidence>
<sequence>MDSDRHAARPRRLNPRAKPFSNGPPPLSPIDRIISLHHGSTTAIEATPQRLQASKQFPIPSLPERIEQLQKQNSSLNHEIAYYREMEQYRKEFEDEVARVRERLEKALSKLAGDQQRVGDEWTQLRQESSAHF</sequence>